<dbReference type="AlphaFoldDB" id="A0A168QYT9"/>
<keyword evidence="2" id="KW-0812">Transmembrane</keyword>
<gene>
    <name evidence="4" type="ORF">PBAT_01650</name>
</gene>
<accession>A0A168QYT9</accession>
<comment type="similarity">
    <text evidence="1">Belongs to the peptidase A24 family.</text>
</comment>
<dbReference type="PANTHER" id="PTHR30487:SF0">
    <property type="entry name" value="PREPILIN LEADER PEPTIDASE_N-METHYLTRANSFERASE-RELATED"/>
    <property type="match status" value="1"/>
</dbReference>
<dbReference type="Gene3D" id="1.20.120.1220">
    <property type="match status" value="1"/>
</dbReference>
<organism evidence="4 5">
    <name type="scientific">Paenibacillus antarcticus</name>
    <dbReference type="NCBI Taxonomy" id="253703"/>
    <lineage>
        <taxon>Bacteria</taxon>
        <taxon>Bacillati</taxon>
        <taxon>Bacillota</taxon>
        <taxon>Bacilli</taxon>
        <taxon>Bacillales</taxon>
        <taxon>Paenibacillaceae</taxon>
        <taxon>Paenibacillus</taxon>
    </lineage>
</organism>
<dbReference type="RefSeq" id="WP_068646002.1">
    <property type="nucleotide sequence ID" value="NZ_CP043611.1"/>
</dbReference>
<keyword evidence="2" id="KW-0472">Membrane</keyword>
<dbReference type="Proteomes" id="UP000077355">
    <property type="component" value="Unassembled WGS sequence"/>
</dbReference>
<keyword evidence="2" id="KW-1133">Transmembrane helix</keyword>
<evidence type="ECO:0000259" key="3">
    <source>
        <dbReference type="Pfam" id="PF01478"/>
    </source>
</evidence>
<dbReference type="PANTHER" id="PTHR30487">
    <property type="entry name" value="TYPE 4 PREPILIN-LIKE PROTEINS LEADER PEPTIDE-PROCESSING ENZYME"/>
    <property type="match status" value="1"/>
</dbReference>
<reference evidence="4 5" key="1">
    <citation type="submission" date="2016-03" db="EMBL/GenBank/DDBJ databases">
        <title>Draft genome sequence of Paenibacillus antarcticus CECT 5836.</title>
        <authorList>
            <person name="Shin S.-K."/>
            <person name="Yi H."/>
        </authorList>
    </citation>
    <scope>NUCLEOTIDE SEQUENCE [LARGE SCALE GENOMIC DNA]</scope>
    <source>
        <strain evidence="4 5">CECT 5836</strain>
    </source>
</reference>
<evidence type="ECO:0000313" key="4">
    <source>
        <dbReference type="EMBL" id="OAB48369.1"/>
    </source>
</evidence>
<dbReference type="GO" id="GO:0005886">
    <property type="term" value="C:plasma membrane"/>
    <property type="evidence" value="ECO:0007669"/>
    <property type="project" value="TreeGrafter"/>
</dbReference>
<feature type="transmembrane region" description="Helical" evidence="2">
    <location>
        <begin position="55"/>
        <end position="76"/>
    </location>
</feature>
<dbReference type="InterPro" id="IPR050882">
    <property type="entry name" value="Prepilin_peptidase/N-MTase"/>
</dbReference>
<sequence>MEFAFAGCAILVVTAFITDIKSMKIPNVLTIPAIICGMLYHLIDSGWSGVMFTGKGLLVGFGILLIMYCMGAVGAGDVKLFGGIGAWTGTLFTIQSLLYSILFAGLIGMFILLWRRETLVRLRKVIRGIVGLFVLKDSVALRMVSKEQIRFPFMIAVVPGMICAYLYAVPY</sequence>
<dbReference type="GO" id="GO:0006465">
    <property type="term" value="P:signal peptide processing"/>
    <property type="evidence" value="ECO:0007669"/>
    <property type="project" value="TreeGrafter"/>
</dbReference>
<comment type="caution">
    <text evidence="4">The sequence shown here is derived from an EMBL/GenBank/DDBJ whole genome shotgun (WGS) entry which is preliminary data.</text>
</comment>
<dbReference type="InterPro" id="IPR000045">
    <property type="entry name" value="Prepilin_IV_endopep_pep"/>
</dbReference>
<protein>
    <submittedName>
        <fullName evidence="4">Peptidase A24</fullName>
    </submittedName>
</protein>
<dbReference type="Pfam" id="PF01478">
    <property type="entry name" value="Peptidase_A24"/>
    <property type="match status" value="1"/>
</dbReference>
<dbReference type="GO" id="GO:0004190">
    <property type="term" value="F:aspartic-type endopeptidase activity"/>
    <property type="evidence" value="ECO:0007669"/>
    <property type="project" value="InterPro"/>
</dbReference>
<name>A0A168QYT9_9BACL</name>
<feature type="transmembrane region" description="Helical" evidence="2">
    <location>
        <begin position="151"/>
        <end position="168"/>
    </location>
</feature>
<evidence type="ECO:0000313" key="5">
    <source>
        <dbReference type="Proteomes" id="UP000077355"/>
    </source>
</evidence>
<keyword evidence="5" id="KW-1185">Reference proteome</keyword>
<evidence type="ECO:0000256" key="1">
    <source>
        <dbReference type="ARBA" id="ARBA00005801"/>
    </source>
</evidence>
<feature type="transmembrane region" description="Helical" evidence="2">
    <location>
        <begin position="96"/>
        <end position="114"/>
    </location>
</feature>
<feature type="transmembrane region" description="Helical" evidence="2">
    <location>
        <begin position="25"/>
        <end position="43"/>
    </location>
</feature>
<feature type="domain" description="Prepilin type IV endopeptidase peptidase" evidence="3">
    <location>
        <begin position="9"/>
        <end position="108"/>
    </location>
</feature>
<dbReference type="EMBL" id="LVJI01000001">
    <property type="protein sequence ID" value="OAB48369.1"/>
    <property type="molecule type" value="Genomic_DNA"/>
</dbReference>
<evidence type="ECO:0000256" key="2">
    <source>
        <dbReference type="SAM" id="Phobius"/>
    </source>
</evidence>
<proteinExistence type="inferred from homology"/>
<dbReference type="OrthoDB" id="5508079at2"/>